<feature type="domain" description="TLDc" evidence="5">
    <location>
        <begin position="289"/>
        <end position="464"/>
    </location>
</feature>
<dbReference type="Proteomes" id="UP000039865">
    <property type="component" value="Unassembled WGS sequence"/>
</dbReference>
<evidence type="ECO:0000256" key="2">
    <source>
        <dbReference type="PROSITE-ProRule" id="PRU00024"/>
    </source>
</evidence>
<dbReference type="PROSITE" id="PS51886">
    <property type="entry name" value="TLDC"/>
    <property type="match status" value="1"/>
</dbReference>
<proteinExistence type="predicted"/>
<keyword evidence="1" id="KW-0479">Metal-binding</keyword>
<evidence type="ECO:0000313" key="6">
    <source>
        <dbReference type="EMBL" id="CDW80390.1"/>
    </source>
</evidence>
<dbReference type="OrthoDB" id="25620at2759"/>
<name>A0A078ADV4_STYLE</name>
<evidence type="ECO:0000259" key="5">
    <source>
        <dbReference type="PROSITE" id="PS51886"/>
    </source>
</evidence>
<dbReference type="InterPro" id="IPR000315">
    <property type="entry name" value="Znf_B-box"/>
</dbReference>
<evidence type="ECO:0000259" key="4">
    <source>
        <dbReference type="PROSITE" id="PS50119"/>
    </source>
</evidence>
<dbReference type="SUPFAM" id="SSF57845">
    <property type="entry name" value="B-box zinc-binding domain"/>
    <property type="match status" value="1"/>
</dbReference>
<reference evidence="6 7" key="1">
    <citation type="submission" date="2014-06" db="EMBL/GenBank/DDBJ databases">
        <authorList>
            <person name="Swart Estienne"/>
        </authorList>
    </citation>
    <scope>NUCLEOTIDE SEQUENCE [LARGE SCALE GENOMIC DNA]</scope>
    <source>
        <strain evidence="6 7">130c</strain>
    </source>
</reference>
<feature type="domain" description="B box-type" evidence="4">
    <location>
        <begin position="84"/>
        <end position="125"/>
    </location>
</feature>
<sequence length="466" mass="54253">MKIFICEACNLLFNQANRKPMYLSCGDVICQECLHFKLKQLSNNEQYFLCPGDEQHQIQKDSNFIKNLHLLKHMSSSDFLNMQCDMHQDKLVEKYCRYTQKLMCNECILSCNHSLQSEGHLKVTRKGIENYAQSVIPKLQDLLERIQSLIMNFINFKNKDKLFLGSDIVKMANQVKEIFTIGAIKQIQQPQQERIQQKEESKSIDESDDSTTSKPSHFYEECLDIETYLEKSSDNEHQVVQINTTIQSKNQQEQEEESKTQEIKQEQIPKQKLALNQLEADPYYANYRKLVDFQITTQEVFLVRDKILDQKFLRFQMIYKGTRDGFSSKVFHQFCNTQGPTISFILNEFGYVFGGYASVHWNSNNQYVSDDKAFLFSLTRKSKHLVNAQVAHATFHKDTHGWTQGGSHDLHISSDCNINSDSYSNLGHTFQVPDGYVYGQENTRQYLVGGLKFKVIEIEVYRVLYV</sequence>
<keyword evidence="2" id="KW-0863">Zinc-finger</keyword>
<evidence type="ECO:0000256" key="1">
    <source>
        <dbReference type="ARBA" id="ARBA00022723"/>
    </source>
</evidence>
<feature type="region of interest" description="Disordered" evidence="3">
    <location>
        <begin position="190"/>
        <end position="216"/>
    </location>
</feature>
<keyword evidence="2" id="KW-0862">Zinc</keyword>
<dbReference type="Pfam" id="PF07534">
    <property type="entry name" value="TLD"/>
    <property type="match status" value="1"/>
</dbReference>
<evidence type="ECO:0000256" key="3">
    <source>
        <dbReference type="SAM" id="MobiDB-lite"/>
    </source>
</evidence>
<dbReference type="PROSITE" id="PS50119">
    <property type="entry name" value="ZF_BBOX"/>
    <property type="match status" value="1"/>
</dbReference>
<dbReference type="InterPro" id="IPR013083">
    <property type="entry name" value="Znf_RING/FYVE/PHD"/>
</dbReference>
<dbReference type="GO" id="GO:0008270">
    <property type="term" value="F:zinc ion binding"/>
    <property type="evidence" value="ECO:0007669"/>
    <property type="project" value="UniProtKB-KW"/>
</dbReference>
<dbReference type="OMA" id="LMCNECI"/>
<dbReference type="EMBL" id="CCKQ01008922">
    <property type="protein sequence ID" value="CDW80390.1"/>
    <property type="molecule type" value="Genomic_DNA"/>
</dbReference>
<protein>
    <submittedName>
        <fullName evidence="6">Tldc domain-containing protein</fullName>
    </submittedName>
</protein>
<dbReference type="Gene3D" id="3.30.40.10">
    <property type="entry name" value="Zinc/RING finger domain, C3HC4 (zinc finger)"/>
    <property type="match status" value="1"/>
</dbReference>
<feature type="compositionally biased region" description="Basic and acidic residues" evidence="3">
    <location>
        <begin position="195"/>
        <end position="205"/>
    </location>
</feature>
<dbReference type="InParanoid" id="A0A078ADV4"/>
<dbReference type="AlphaFoldDB" id="A0A078ADV4"/>
<dbReference type="SMART" id="SM00584">
    <property type="entry name" value="TLDc"/>
    <property type="match status" value="1"/>
</dbReference>
<accession>A0A078ADV4</accession>
<dbReference type="InterPro" id="IPR006571">
    <property type="entry name" value="TLDc_dom"/>
</dbReference>
<keyword evidence="7" id="KW-1185">Reference proteome</keyword>
<evidence type="ECO:0000313" key="7">
    <source>
        <dbReference type="Proteomes" id="UP000039865"/>
    </source>
</evidence>
<gene>
    <name evidence="6" type="primary">Contig16306.g17368</name>
    <name evidence="6" type="ORF">STYLEM_9388</name>
</gene>
<organism evidence="6 7">
    <name type="scientific">Stylonychia lemnae</name>
    <name type="common">Ciliate</name>
    <dbReference type="NCBI Taxonomy" id="5949"/>
    <lineage>
        <taxon>Eukaryota</taxon>
        <taxon>Sar</taxon>
        <taxon>Alveolata</taxon>
        <taxon>Ciliophora</taxon>
        <taxon>Intramacronucleata</taxon>
        <taxon>Spirotrichea</taxon>
        <taxon>Stichotrichia</taxon>
        <taxon>Sporadotrichida</taxon>
        <taxon>Oxytrichidae</taxon>
        <taxon>Stylonychinae</taxon>
        <taxon>Stylonychia</taxon>
    </lineage>
</organism>